<comment type="caution">
    <text evidence="1">The sequence shown here is derived from an EMBL/GenBank/DDBJ whole genome shotgun (WGS) entry which is preliminary data.</text>
</comment>
<gene>
    <name evidence="1" type="ORF">GCM10022419_059540</name>
</gene>
<sequence length="143" mass="15807">MPKKGSRLITVDGAVFRWRVGHKPSFSPDKSASPLTFAVEQAEDPGSVLVVSLPCARPDNWQGERTITVRPVLVARCIRRALEQGWRSGQPGSTFQVSVAEDELAPLLGEPPRYLIPFLWGMMPEGGSIRDLPRATQIWSRDA</sequence>
<proteinExistence type="predicted"/>
<evidence type="ECO:0000313" key="2">
    <source>
        <dbReference type="Proteomes" id="UP001500630"/>
    </source>
</evidence>
<dbReference type="EMBL" id="BAABDQ010000013">
    <property type="protein sequence ID" value="GAA3570788.1"/>
    <property type="molecule type" value="Genomic_DNA"/>
</dbReference>
<name>A0ABP6XQU9_9ACTN</name>
<accession>A0ABP6XQU9</accession>
<organism evidence="1 2">
    <name type="scientific">Nonomuraea rosea</name>
    <dbReference type="NCBI Taxonomy" id="638574"/>
    <lineage>
        <taxon>Bacteria</taxon>
        <taxon>Bacillati</taxon>
        <taxon>Actinomycetota</taxon>
        <taxon>Actinomycetes</taxon>
        <taxon>Streptosporangiales</taxon>
        <taxon>Streptosporangiaceae</taxon>
        <taxon>Nonomuraea</taxon>
    </lineage>
</organism>
<dbReference type="Proteomes" id="UP001500630">
    <property type="component" value="Unassembled WGS sequence"/>
</dbReference>
<protein>
    <submittedName>
        <fullName evidence="1">Uncharacterized protein</fullName>
    </submittedName>
</protein>
<keyword evidence="2" id="KW-1185">Reference proteome</keyword>
<reference evidence="2" key="1">
    <citation type="journal article" date="2019" name="Int. J. Syst. Evol. Microbiol.">
        <title>The Global Catalogue of Microorganisms (GCM) 10K type strain sequencing project: providing services to taxonomists for standard genome sequencing and annotation.</title>
        <authorList>
            <consortium name="The Broad Institute Genomics Platform"/>
            <consortium name="The Broad Institute Genome Sequencing Center for Infectious Disease"/>
            <person name="Wu L."/>
            <person name="Ma J."/>
        </authorList>
    </citation>
    <scope>NUCLEOTIDE SEQUENCE [LARGE SCALE GENOMIC DNA]</scope>
    <source>
        <strain evidence="2">JCM 17326</strain>
    </source>
</reference>
<evidence type="ECO:0000313" key="1">
    <source>
        <dbReference type="EMBL" id="GAA3570788.1"/>
    </source>
</evidence>